<evidence type="ECO:0000259" key="3">
    <source>
        <dbReference type="PROSITE" id="PS51304"/>
    </source>
</evidence>
<organism evidence="4 5">
    <name type="scientific">Anolis carolinensis</name>
    <name type="common">Green anole</name>
    <name type="synonym">American chameleon</name>
    <dbReference type="NCBI Taxonomy" id="28377"/>
    <lineage>
        <taxon>Eukaryota</taxon>
        <taxon>Metazoa</taxon>
        <taxon>Chordata</taxon>
        <taxon>Craniata</taxon>
        <taxon>Vertebrata</taxon>
        <taxon>Euteleostomi</taxon>
        <taxon>Lepidosauria</taxon>
        <taxon>Squamata</taxon>
        <taxon>Bifurcata</taxon>
        <taxon>Unidentata</taxon>
        <taxon>Episquamata</taxon>
        <taxon>Toxicofera</taxon>
        <taxon>Iguania</taxon>
        <taxon>Dactyloidae</taxon>
        <taxon>Anolis</taxon>
    </lineage>
</organism>
<dbReference type="PROSITE" id="PS51304">
    <property type="entry name" value="GALECTIN"/>
    <property type="match status" value="1"/>
</dbReference>
<evidence type="ECO:0000256" key="2">
    <source>
        <dbReference type="RuleBase" id="RU102079"/>
    </source>
</evidence>
<dbReference type="InterPro" id="IPR013320">
    <property type="entry name" value="ConA-like_dom_sf"/>
</dbReference>
<feature type="domain" description="Galectin" evidence="3">
    <location>
        <begin position="6"/>
        <end position="141"/>
    </location>
</feature>
<dbReference type="SMART" id="SM00908">
    <property type="entry name" value="Gal-bind_lectin"/>
    <property type="match status" value="1"/>
</dbReference>
<reference evidence="4 5" key="1">
    <citation type="submission" date="2009-12" db="EMBL/GenBank/DDBJ databases">
        <title>The Genome Sequence of Anolis carolinensis (Green Anole Lizard).</title>
        <authorList>
            <consortium name="The Genome Sequencing Platform"/>
            <person name="Di Palma F."/>
            <person name="Alfoldi J."/>
            <person name="Heiman D."/>
            <person name="Young S."/>
            <person name="Grabherr M."/>
            <person name="Johnson J."/>
            <person name="Lander E.S."/>
            <person name="Lindblad-Toh K."/>
        </authorList>
    </citation>
    <scope>NUCLEOTIDE SEQUENCE [LARGE SCALE GENOMIC DNA]</scope>
    <source>
        <strain evidence="4 5">JBL SC #1</strain>
    </source>
</reference>
<dbReference type="PANTHER" id="PTHR11346">
    <property type="entry name" value="GALECTIN"/>
    <property type="match status" value="1"/>
</dbReference>
<sequence length="153" mass="17390">MKLRQGFLCTNLNIPPGRRIAMKGNLSAGAKSFVVNLGKNKDDFILHFNGRFDAHGDTRTIVCNSKSKGQWGTELRESHFPFQEGSPAEVRPGNGYLWSRFRCKAESVEMVRQRYKRCNKSERLHIIQRGKGSRVEIYNIWPGSLLQMCSATA</sequence>
<dbReference type="InterPro" id="IPR001079">
    <property type="entry name" value="Galectin_CRD"/>
</dbReference>
<dbReference type="Ensembl" id="ENSACAT00000051683.1">
    <property type="protein sequence ID" value="ENSACAP00000026467.1"/>
    <property type="gene ID" value="ENSACAG00000044511.1"/>
</dbReference>
<reference evidence="4" key="2">
    <citation type="submission" date="2025-08" db="UniProtKB">
        <authorList>
            <consortium name="Ensembl"/>
        </authorList>
    </citation>
    <scope>IDENTIFICATION</scope>
</reference>
<accession>A0A803SU27</accession>
<dbReference type="Proteomes" id="UP000001646">
    <property type="component" value="Chromosome 5"/>
</dbReference>
<protein>
    <recommendedName>
        <fullName evidence="2">Galectin</fullName>
    </recommendedName>
</protein>
<evidence type="ECO:0000313" key="5">
    <source>
        <dbReference type="Proteomes" id="UP000001646"/>
    </source>
</evidence>
<dbReference type="Pfam" id="PF00337">
    <property type="entry name" value="Gal-bind_lectin"/>
    <property type="match status" value="1"/>
</dbReference>
<dbReference type="PANTHER" id="PTHR11346:SF97">
    <property type="entry name" value="GALECTIN-1"/>
    <property type="match status" value="1"/>
</dbReference>
<proteinExistence type="predicted"/>
<name>A0A803SU27_ANOCA</name>
<dbReference type="SMART" id="SM00276">
    <property type="entry name" value="GLECT"/>
    <property type="match status" value="1"/>
</dbReference>
<dbReference type="SUPFAM" id="SSF49899">
    <property type="entry name" value="Concanavalin A-like lectins/glucanases"/>
    <property type="match status" value="1"/>
</dbReference>
<dbReference type="Gene3D" id="2.60.120.200">
    <property type="match status" value="1"/>
</dbReference>
<keyword evidence="1 2" id="KW-0430">Lectin</keyword>
<dbReference type="InterPro" id="IPR044156">
    <property type="entry name" value="Galectin-like"/>
</dbReference>
<evidence type="ECO:0000313" key="4">
    <source>
        <dbReference type="Ensembl" id="ENSACAP00000026467.1"/>
    </source>
</evidence>
<dbReference type="GO" id="GO:0030246">
    <property type="term" value="F:carbohydrate binding"/>
    <property type="evidence" value="ECO:0007669"/>
    <property type="project" value="UniProtKB-UniRule"/>
</dbReference>
<dbReference type="GeneTree" id="ENSGT00940000155534"/>
<dbReference type="CDD" id="cd00070">
    <property type="entry name" value="GLECT"/>
    <property type="match status" value="1"/>
</dbReference>
<keyword evidence="5" id="KW-1185">Reference proteome</keyword>
<reference evidence="4" key="3">
    <citation type="submission" date="2025-09" db="UniProtKB">
        <authorList>
            <consortium name="Ensembl"/>
        </authorList>
    </citation>
    <scope>IDENTIFICATION</scope>
</reference>
<evidence type="ECO:0000256" key="1">
    <source>
        <dbReference type="ARBA" id="ARBA00022734"/>
    </source>
</evidence>
<dbReference type="AlphaFoldDB" id="A0A803SU27"/>
<dbReference type="InParanoid" id="A0A803SU27"/>
<gene>
    <name evidence="4" type="primary">lgals1</name>
    <name evidence="4" type="synonym">LGALS1</name>
</gene>